<feature type="transmembrane region" description="Helical" evidence="5">
    <location>
        <begin position="260"/>
        <end position="278"/>
    </location>
</feature>
<evidence type="ECO:0000313" key="7">
    <source>
        <dbReference type="Proteomes" id="UP000000422"/>
    </source>
</evidence>
<evidence type="ECO:0000256" key="5">
    <source>
        <dbReference type="SAM" id="Phobius"/>
    </source>
</evidence>
<dbReference type="GO" id="GO:0005886">
    <property type="term" value="C:plasma membrane"/>
    <property type="evidence" value="ECO:0007669"/>
    <property type="project" value="TreeGrafter"/>
</dbReference>
<evidence type="ECO:0000256" key="1">
    <source>
        <dbReference type="ARBA" id="ARBA00004141"/>
    </source>
</evidence>
<feature type="transmembrane region" description="Helical" evidence="5">
    <location>
        <begin position="170"/>
        <end position="192"/>
    </location>
</feature>
<dbReference type="eggNOG" id="COG1275">
    <property type="taxonomic scope" value="Bacteria"/>
</dbReference>
<dbReference type="Proteomes" id="UP000000422">
    <property type="component" value="Chromosome"/>
</dbReference>
<dbReference type="PANTHER" id="PTHR37955:SF1">
    <property type="entry name" value="DEP DOMAIN-CONTAINING PROTEIN"/>
    <property type="match status" value="1"/>
</dbReference>
<proteinExistence type="predicted"/>
<dbReference type="PANTHER" id="PTHR37955">
    <property type="entry name" value="TELLURITE RESISTANCE PROTEIN TEHA"/>
    <property type="match status" value="1"/>
</dbReference>
<feature type="transmembrane region" description="Helical" evidence="5">
    <location>
        <begin position="40"/>
        <end position="65"/>
    </location>
</feature>
<evidence type="ECO:0000313" key="6">
    <source>
        <dbReference type="EMBL" id="CAE09766.1"/>
    </source>
</evidence>
<protein>
    <submittedName>
        <fullName evidence="6">SIMILARITY TO mviN PROTEIN</fullName>
    </submittedName>
</protein>
<dbReference type="STRING" id="273121.WS0635"/>
<feature type="transmembrane region" description="Helical" evidence="5">
    <location>
        <begin position="284"/>
        <end position="306"/>
    </location>
</feature>
<dbReference type="CDD" id="cd09323">
    <property type="entry name" value="TDT_SLAC1_like"/>
    <property type="match status" value="1"/>
</dbReference>
<feature type="transmembrane region" description="Helical" evidence="5">
    <location>
        <begin position="204"/>
        <end position="222"/>
    </location>
</feature>
<dbReference type="Gene3D" id="1.50.10.150">
    <property type="entry name" value="Voltage-dependent anion channel"/>
    <property type="match status" value="1"/>
</dbReference>
<dbReference type="KEGG" id="wsu:WS0635"/>
<dbReference type="EMBL" id="BX571658">
    <property type="protein sequence ID" value="CAE09766.1"/>
    <property type="molecule type" value="Genomic_DNA"/>
</dbReference>
<dbReference type="RefSeq" id="WP_011138566.1">
    <property type="nucleotide sequence ID" value="NC_005090.1"/>
</dbReference>
<evidence type="ECO:0000256" key="2">
    <source>
        <dbReference type="ARBA" id="ARBA00022692"/>
    </source>
</evidence>
<dbReference type="GO" id="GO:0046583">
    <property type="term" value="F:monoatomic cation efflux transmembrane transporter activity"/>
    <property type="evidence" value="ECO:0007669"/>
    <property type="project" value="TreeGrafter"/>
</dbReference>
<keyword evidence="2 5" id="KW-0812">Transmembrane</keyword>
<feature type="transmembrane region" description="Helical" evidence="5">
    <location>
        <begin position="112"/>
        <end position="133"/>
    </location>
</feature>
<sequence length="322" mass="36494">MDHTSVQSESRIAHFPIMFFAVVMGFGGISVAYFKAHEILGIPLLVFEGLRALTSLLFLVVFSLYAMKFLTHRAGAKKEFSHPIRINFFAAFSIALLLLAILWRGVPSLGGSLFWLGAGVHTFLTFYTVSFWINNNFEITHSNPAWFIPIVGNLIVPVAGDGMASATFLGYYFAIGIFFWVVLFTVVFYRIIFHNQLPQKFMPTLFIFIAPPAVGFLAYLKVGGGFDLFAQFLLNLALFFAFLLLFMYKNFMKLQFFISWWAFTFPMAALTIALLVAYEKSHEAVYLHLGELFLLFATLLVAGVSVKTLRHIYKREICVIEE</sequence>
<keyword evidence="7" id="KW-1185">Reference proteome</keyword>
<dbReference type="InterPro" id="IPR004695">
    <property type="entry name" value="SLAC1/Mae1/Ssu1/TehA"/>
</dbReference>
<evidence type="ECO:0000256" key="3">
    <source>
        <dbReference type="ARBA" id="ARBA00022989"/>
    </source>
</evidence>
<reference evidence="6 7" key="1">
    <citation type="journal article" date="2003" name="Proc. Natl. Acad. Sci. U.S.A.">
        <title>Complete genome sequence and analysis of Wolinella succinogenes.</title>
        <authorList>
            <person name="Baar C."/>
            <person name="Eppinger M."/>
            <person name="Raddatz G."/>
            <person name="Simon JM."/>
            <person name="Lanz C."/>
            <person name="Klimmek O."/>
            <person name="Nandakumar R."/>
            <person name="Gross R."/>
            <person name="Rosinus A."/>
            <person name="Keller H."/>
            <person name="Jagtap P."/>
            <person name="Linke B."/>
            <person name="Meyer F."/>
            <person name="Lederer H."/>
            <person name="Schuster S.C."/>
        </authorList>
    </citation>
    <scope>NUCLEOTIDE SEQUENCE [LARGE SCALE GENOMIC DNA]</scope>
    <source>
        <strain evidence="7">ATCC 29543 / DSM 1740 / CCUG 13145 / JCM 31913 / LMG 7466 / NCTC 11488 / FDC 602W</strain>
    </source>
</reference>
<dbReference type="Pfam" id="PF03595">
    <property type="entry name" value="SLAC1"/>
    <property type="match status" value="1"/>
</dbReference>
<keyword evidence="4 5" id="KW-0472">Membrane</keyword>
<name>Q7M9V8_WOLSU</name>
<feature type="transmembrane region" description="Helical" evidence="5">
    <location>
        <begin position="228"/>
        <end position="248"/>
    </location>
</feature>
<dbReference type="InterPro" id="IPR038665">
    <property type="entry name" value="Voltage-dep_anion_channel_sf"/>
</dbReference>
<feature type="transmembrane region" description="Helical" evidence="5">
    <location>
        <begin position="86"/>
        <end position="106"/>
    </location>
</feature>
<comment type="subcellular location">
    <subcellularLocation>
        <location evidence="1">Membrane</location>
        <topology evidence="1">Multi-pass membrane protein</topology>
    </subcellularLocation>
</comment>
<dbReference type="HOGENOM" id="CLU_044414_0_0_7"/>
<accession>Q7M9V8</accession>
<feature type="transmembrane region" description="Helical" evidence="5">
    <location>
        <begin position="145"/>
        <end position="164"/>
    </location>
</feature>
<gene>
    <name evidence="6" type="primary">mviN</name>
    <name evidence="6" type="ordered locus">WS0635</name>
</gene>
<organism evidence="7">
    <name type="scientific">Wolinella succinogenes (strain ATCC 29543 / DSM 1740 / CCUG 13145 / JCM 31913 / LMG 7466 / NCTC 11488 / FDC 602W)</name>
    <name type="common">Vibrio succinogenes</name>
    <dbReference type="NCBI Taxonomy" id="273121"/>
    <lineage>
        <taxon>Bacteria</taxon>
        <taxon>Pseudomonadati</taxon>
        <taxon>Campylobacterota</taxon>
        <taxon>Epsilonproteobacteria</taxon>
        <taxon>Campylobacterales</taxon>
        <taxon>Helicobacteraceae</taxon>
        <taxon>Wolinella</taxon>
    </lineage>
</organism>
<dbReference type="AlphaFoldDB" id="Q7M9V8"/>
<dbReference type="InterPro" id="IPR052951">
    <property type="entry name" value="Tellurite_res_ion_channel"/>
</dbReference>
<feature type="transmembrane region" description="Helical" evidence="5">
    <location>
        <begin position="12"/>
        <end position="34"/>
    </location>
</feature>
<evidence type="ECO:0000256" key="4">
    <source>
        <dbReference type="ARBA" id="ARBA00023136"/>
    </source>
</evidence>
<keyword evidence="3 5" id="KW-1133">Transmembrane helix</keyword>